<dbReference type="Pfam" id="PF05787">
    <property type="entry name" value="PhoX"/>
    <property type="match status" value="1"/>
</dbReference>
<proteinExistence type="predicted"/>
<dbReference type="Proteomes" id="UP000707356">
    <property type="component" value="Unassembled WGS sequence"/>
</dbReference>
<dbReference type="PROSITE" id="PS51318">
    <property type="entry name" value="TAT"/>
    <property type="match status" value="1"/>
</dbReference>
<name>A0A951PBA2_9CYAN</name>
<gene>
    <name evidence="2" type="ORF">KME07_13180</name>
</gene>
<organism evidence="2 3">
    <name type="scientific">Pegethrix bostrychoides GSE-TBD4-15B</name>
    <dbReference type="NCBI Taxonomy" id="2839662"/>
    <lineage>
        <taxon>Bacteria</taxon>
        <taxon>Bacillati</taxon>
        <taxon>Cyanobacteriota</taxon>
        <taxon>Cyanophyceae</taxon>
        <taxon>Oculatellales</taxon>
        <taxon>Oculatellaceae</taxon>
        <taxon>Pegethrix</taxon>
    </lineage>
</organism>
<reference evidence="2" key="2">
    <citation type="journal article" date="2022" name="Microbiol. Resour. Announc.">
        <title>Metagenome Sequencing to Explore Phylogenomics of Terrestrial Cyanobacteria.</title>
        <authorList>
            <person name="Ward R.D."/>
            <person name="Stajich J.E."/>
            <person name="Johansen J.R."/>
            <person name="Huntemann M."/>
            <person name="Clum A."/>
            <person name="Foster B."/>
            <person name="Foster B."/>
            <person name="Roux S."/>
            <person name="Palaniappan K."/>
            <person name="Varghese N."/>
            <person name="Mukherjee S."/>
            <person name="Reddy T.B.K."/>
            <person name="Daum C."/>
            <person name="Copeland A."/>
            <person name="Chen I.A."/>
            <person name="Ivanova N.N."/>
            <person name="Kyrpides N.C."/>
            <person name="Shapiro N."/>
            <person name="Eloe-Fadrosh E.A."/>
            <person name="Pietrasiak N."/>
        </authorList>
    </citation>
    <scope>NUCLEOTIDE SEQUENCE</scope>
    <source>
        <strain evidence="2">GSE-TBD4-15B</strain>
    </source>
</reference>
<dbReference type="InterPro" id="IPR008557">
    <property type="entry name" value="PhoX"/>
</dbReference>
<evidence type="ECO:0000313" key="3">
    <source>
        <dbReference type="Proteomes" id="UP000707356"/>
    </source>
</evidence>
<dbReference type="AlphaFoldDB" id="A0A951PBA2"/>
<dbReference type="EMBL" id="JAHHHV010000067">
    <property type="protein sequence ID" value="MBW4466371.1"/>
    <property type="molecule type" value="Genomic_DNA"/>
</dbReference>
<reference evidence="2" key="1">
    <citation type="submission" date="2021-05" db="EMBL/GenBank/DDBJ databases">
        <authorList>
            <person name="Pietrasiak N."/>
            <person name="Ward R."/>
            <person name="Stajich J.E."/>
            <person name="Kurbessoian T."/>
        </authorList>
    </citation>
    <scope>NUCLEOTIDE SEQUENCE</scope>
    <source>
        <strain evidence="2">GSE-TBD4-15B</strain>
    </source>
</reference>
<feature type="chain" id="PRO_5037168371" evidence="1">
    <location>
        <begin position="21"/>
        <end position="748"/>
    </location>
</feature>
<feature type="signal peptide" evidence="1">
    <location>
        <begin position="1"/>
        <end position="20"/>
    </location>
</feature>
<keyword evidence="1" id="KW-0732">Signal</keyword>
<dbReference type="PANTHER" id="PTHR35399">
    <property type="entry name" value="SLR8030 PROTEIN"/>
    <property type="match status" value="1"/>
</dbReference>
<evidence type="ECO:0000313" key="2">
    <source>
        <dbReference type="EMBL" id="MBW4466371.1"/>
    </source>
</evidence>
<sequence>MAIKRRHFLAFLGASAGSLALSPLSQRGGSSALAEDAIAQTMASPIGNLSFKPIKGPMPLAADGLERLKQISDYSQFTVADDLLLPEGYTYDVIVAWGDQIGQSDYYGSNNDYISYVETSPGEGFLTINHEYISAKPWAAGYQQVIGRSLPFAEVRAIAETMEDGKIDAFALPDGDPLKEKIRAISRAGQYEQGMSVISVRRKADGGWERTYSNADRRISGIAGLEDGKYLKSTGPAAAVFRKTSGQGYIDGLGDKIIGTHQNCAGGTTPWGTALSAEENFQGEVADPVYADGTAFSPSKTPFQWVTAEGEIEDIAGQGNALGYQGNKYGWIVEVDPANPNDYGTKHTWMGRYRHEAVGIRVDAGKKLAFYSGCDRRGGHLYKFVSSGTVINPKDKANSQLLSDGMLYAAKFNPDGTGSWIPLKADTPINPDLPSVHVGKMIMLPNPDRAAGGTAKVEEDAAIASFKQQFKQLGDLYQGNAEELQGAILIDAHYAASAAGATCTARPEDTEVNAQGSLFVTFTSGAPSSSDGSPDARVFKGPNGETPYEYGWVMRLDETANDPAAMTFAWSMFATGGEPAEGGLGFANPDNVAIDNQGNIWVVTDMSTDKHNKAVPSRIDKEGKAVSQSNLRGLFGNNSIWFIPASGPNAGEAYLFGFGPMDSEMTGPFFTADEKTLFLAAQHPGEYGGIRQDMAVETRQYAMRTADGEEFMQVREVPIGSNWPSKQINAPARSAVVAVRRLDGMKLT</sequence>
<dbReference type="PANTHER" id="PTHR35399:SF2">
    <property type="entry name" value="DUF839 DOMAIN-CONTAINING PROTEIN"/>
    <property type="match status" value="1"/>
</dbReference>
<dbReference type="InterPro" id="IPR006311">
    <property type="entry name" value="TAT_signal"/>
</dbReference>
<accession>A0A951PBA2</accession>
<protein>
    <submittedName>
        <fullName evidence="2">DUF839 domain-containing protein</fullName>
    </submittedName>
</protein>
<evidence type="ECO:0000256" key="1">
    <source>
        <dbReference type="SAM" id="SignalP"/>
    </source>
</evidence>
<comment type="caution">
    <text evidence="2">The sequence shown here is derived from an EMBL/GenBank/DDBJ whole genome shotgun (WGS) entry which is preliminary data.</text>
</comment>